<reference evidence="2" key="1">
    <citation type="submission" date="2020-02" db="EMBL/GenBank/DDBJ databases">
        <authorList>
            <person name="Meier V. D."/>
        </authorList>
    </citation>
    <scope>NUCLEOTIDE SEQUENCE</scope>
    <source>
        <strain evidence="2">AVDCRST_MAG70</strain>
    </source>
</reference>
<protein>
    <submittedName>
        <fullName evidence="2">Uncharacterized protein</fullName>
    </submittedName>
</protein>
<proteinExistence type="predicted"/>
<dbReference type="EMBL" id="CADCWH010000278">
    <property type="protein sequence ID" value="CAA9562033.1"/>
    <property type="molecule type" value="Genomic_DNA"/>
</dbReference>
<accession>A0A6J4UYG8</accession>
<name>A0A6J4UYG8_9BACT</name>
<gene>
    <name evidence="2" type="ORF">AVDCRST_MAG70-1740</name>
</gene>
<feature type="region of interest" description="Disordered" evidence="1">
    <location>
        <begin position="14"/>
        <end position="37"/>
    </location>
</feature>
<organism evidence="2">
    <name type="scientific">uncultured Thermomicrobiales bacterium</name>
    <dbReference type="NCBI Taxonomy" id="1645740"/>
    <lineage>
        <taxon>Bacteria</taxon>
        <taxon>Pseudomonadati</taxon>
        <taxon>Thermomicrobiota</taxon>
        <taxon>Thermomicrobia</taxon>
        <taxon>Thermomicrobiales</taxon>
        <taxon>environmental samples</taxon>
    </lineage>
</organism>
<feature type="compositionally biased region" description="Basic and acidic residues" evidence="1">
    <location>
        <begin position="18"/>
        <end position="37"/>
    </location>
</feature>
<dbReference type="AlphaFoldDB" id="A0A6J4UYG8"/>
<sequence>MSIRDTIAAMISVFRPTGPHDPDARDWGEWARPGDPH</sequence>
<evidence type="ECO:0000256" key="1">
    <source>
        <dbReference type="SAM" id="MobiDB-lite"/>
    </source>
</evidence>
<evidence type="ECO:0000313" key="2">
    <source>
        <dbReference type="EMBL" id="CAA9562033.1"/>
    </source>
</evidence>